<dbReference type="Pfam" id="PF12796">
    <property type="entry name" value="Ank_2"/>
    <property type="match status" value="4"/>
</dbReference>
<name>A0ABR3G9H1_9PEZI</name>
<evidence type="ECO:0000256" key="2">
    <source>
        <dbReference type="ARBA" id="ARBA00023043"/>
    </source>
</evidence>
<protein>
    <recommendedName>
        <fullName evidence="4">Protein kinase domain-containing protein</fullName>
    </recommendedName>
</protein>
<dbReference type="InterPro" id="IPR002110">
    <property type="entry name" value="Ankyrin_rpt"/>
</dbReference>
<dbReference type="InterPro" id="IPR011009">
    <property type="entry name" value="Kinase-like_dom_sf"/>
</dbReference>
<dbReference type="SMART" id="SM00248">
    <property type="entry name" value="ANK"/>
    <property type="match status" value="10"/>
</dbReference>
<accession>A0ABR3G9H1</accession>
<dbReference type="Pfam" id="PF00023">
    <property type="entry name" value="Ank"/>
    <property type="match status" value="1"/>
</dbReference>
<evidence type="ECO:0000256" key="3">
    <source>
        <dbReference type="PROSITE-ProRule" id="PRU00023"/>
    </source>
</evidence>
<feature type="domain" description="Protein kinase" evidence="4">
    <location>
        <begin position="50"/>
        <end position="334"/>
    </location>
</feature>
<comment type="caution">
    <text evidence="5">The sequence shown here is derived from an EMBL/GenBank/DDBJ whole genome shotgun (WGS) entry which is preliminary data.</text>
</comment>
<dbReference type="PROSITE" id="PS50297">
    <property type="entry name" value="ANK_REP_REGION"/>
    <property type="match status" value="8"/>
</dbReference>
<feature type="repeat" description="ANK" evidence="3">
    <location>
        <begin position="541"/>
        <end position="573"/>
    </location>
</feature>
<feature type="repeat" description="ANK" evidence="3">
    <location>
        <begin position="610"/>
        <end position="642"/>
    </location>
</feature>
<feature type="repeat" description="ANK" evidence="3">
    <location>
        <begin position="708"/>
        <end position="740"/>
    </location>
</feature>
<dbReference type="Proteomes" id="UP001447188">
    <property type="component" value="Unassembled WGS sequence"/>
</dbReference>
<evidence type="ECO:0000313" key="5">
    <source>
        <dbReference type="EMBL" id="KAL0632586.1"/>
    </source>
</evidence>
<sequence>MTSSPADISVTATLHNYKLDTTFQTDTIVHTNSLLPGMLPPRMVTRTTSWKKYKKLGAGAFGVVWLEKEVTSGQLRAVKVISREQLNVREVHVLVDLQDHPRLFIQFQGWFEDQHAFYIAMEYMPHGDLALYISENGVKAATEFRPITSQILEGLVVLHDREICHRDLKPQNILIASPSPIRIKITDFGVSKQAVGTELRTHTGTLNYRAPEQLGILPPWMRPNETTYTKVIDIWALGIIVYEILCSELPFRDTSLSLDTLTLTSMPFTALGMGSTVDTVLLFHYCHGSTDLPSETLRARGVSENDIDFVKLLMTVNPKERVSAADALESLSLVGPDRARKYEQPRRLASPDPAPKYKLGRLAAPDHARQYEQLTTEFELLAVRLSPENAKRLYEEEDPTAIIDILGSPDMRIMQRTAVIAGSVEALKILLRVTGDIDSDAGLLQLASTHNQCPVIEMLLESGADVNTTSAGQTPLHAAAAAGHLHVMGLLMDKGASVDKYAPTENGQLPLHAAAVGGSREVMELLLERGADVDGYANTKNGQTALHGAAAVGDASGLEFLIDSDADISAYADTENGQTALYAAAAGGHYWAIWVLAQNADLDAYAASENGQTALHAAAVGGHCKVIDKLLKEGASVDGYANTKNGQTALYGAAAAGQFRATKLLLKNGASVDEYADTENGQAALYGAAAAGRLRTGASVNGYADTKNGQTALYGAAAAGQLRTVKLLLERGASVDAYADTENGQQPLHGAAAGGHCEAIRLLLDAGADVDAYEPSNEIEQTALYAAAKGGHLHAVKFLLDKGAVVNEWVLTAALDPVILEFLKIQV</sequence>
<dbReference type="SUPFAM" id="SSF48403">
    <property type="entry name" value="Ankyrin repeat"/>
    <property type="match status" value="1"/>
</dbReference>
<feature type="repeat" description="ANK" evidence="3">
    <location>
        <begin position="645"/>
        <end position="677"/>
    </location>
</feature>
<dbReference type="SUPFAM" id="SSF56112">
    <property type="entry name" value="Protein kinase-like (PK-like)"/>
    <property type="match status" value="1"/>
</dbReference>
<dbReference type="PROSITE" id="PS00108">
    <property type="entry name" value="PROTEIN_KINASE_ST"/>
    <property type="match status" value="1"/>
</dbReference>
<dbReference type="PROSITE" id="PS50088">
    <property type="entry name" value="ANK_REPEAT"/>
    <property type="match status" value="9"/>
</dbReference>
<dbReference type="InterPro" id="IPR000719">
    <property type="entry name" value="Prot_kinase_dom"/>
</dbReference>
<reference evidence="5 6" key="1">
    <citation type="submission" date="2024-02" db="EMBL/GenBank/DDBJ databases">
        <title>Discinaceae phylogenomics.</title>
        <authorList>
            <person name="Dirks A.C."/>
            <person name="James T.Y."/>
        </authorList>
    </citation>
    <scope>NUCLEOTIDE SEQUENCE [LARGE SCALE GENOMIC DNA]</scope>
    <source>
        <strain evidence="5 6">ACD0624</strain>
    </source>
</reference>
<dbReference type="PANTHER" id="PTHR24171">
    <property type="entry name" value="ANKYRIN REPEAT DOMAIN-CONTAINING PROTEIN 39-RELATED"/>
    <property type="match status" value="1"/>
</dbReference>
<dbReference type="Gene3D" id="1.25.40.20">
    <property type="entry name" value="Ankyrin repeat-containing domain"/>
    <property type="match status" value="3"/>
</dbReference>
<feature type="repeat" description="ANK" evidence="3">
    <location>
        <begin position="471"/>
        <end position="503"/>
    </location>
</feature>
<feature type="repeat" description="ANK" evidence="3">
    <location>
        <begin position="439"/>
        <end position="471"/>
    </location>
</feature>
<dbReference type="PANTHER" id="PTHR24171:SF9">
    <property type="entry name" value="ANKYRIN REPEAT DOMAIN-CONTAINING PROTEIN 39"/>
    <property type="match status" value="1"/>
</dbReference>
<dbReference type="Pfam" id="PF00069">
    <property type="entry name" value="Pkinase"/>
    <property type="match status" value="1"/>
</dbReference>
<evidence type="ECO:0000256" key="1">
    <source>
        <dbReference type="ARBA" id="ARBA00022737"/>
    </source>
</evidence>
<dbReference type="InterPro" id="IPR036770">
    <property type="entry name" value="Ankyrin_rpt-contain_sf"/>
</dbReference>
<gene>
    <name evidence="5" type="ORF">Q9L58_008517</name>
</gene>
<organism evidence="5 6">
    <name type="scientific">Discina gigas</name>
    <dbReference type="NCBI Taxonomy" id="1032678"/>
    <lineage>
        <taxon>Eukaryota</taxon>
        <taxon>Fungi</taxon>
        <taxon>Dikarya</taxon>
        <taxon>Ascomycota</taxon>
        <taxon>Pezizomycotina</taxon>
        <taxon>Pezizomycetes</taxon>
        <taxon>Pezizales</taxon>
        <taxon>Discinaceae</taxon>
        <taxon>Discina</taxon>
    </lineage>
</organism>
<proteinExistence type="predicted"/>
<feature type="repeat" description="ANK" evidence="3">
    <location>
        <begin position="506"/>
        <end position="538"/>
    </location>
</feature>
<keyword evidence="2 3" id="KW-0040">ANK repeat</keyword>
<dbReference type="Gene3D" id="1.10.510.10">
    <property type="entry name" value="Transferase(Phosphotransferase) domain 1"/>
    <property type="match status" value="1"/>
</dbReference>
<dbReference type="EMBL" id="JBBBZM010000161">
    <property type="protein sequence ID" value="KAL0632586.1"/>
    <property type="molecule type" value="Genomic_DNA"/>
</dbReference>
<keyword evidence="1" id="KW-0677">Repeat</keyword>
<keyword evidence="6" id="KW-1185">Reference proteome</keyword>
<feature type="repeat" description="ANK" evidence="3">
    <location>
        <begin position="743"/>
        <end position="775"/>
    </location>
</feature>
<dbReference type="PRINTS" id="PR01415">
    <property type="entry name" value="ANKYRIN"/>
</dbReference>
<evidence type="ECO:0000313" key="6">
    <source>
        <dbReference type="Proteomes" id="UP001447188"/>
    </source>
</evidence>
<dbReference type="PROSITE" id="PS50011">
    <property type="entry name" value="PROTEIN_KINASE_DOM"/>
    <property type="match status" value="1"/>
</dbReference>
<dbReference type="SMART" id="SM00220">
    <property type="entry name" value="S_TKc"/>
    <property type="match status" value="1"/>
</dbReference>
<feature type="repeat" description="ANK" evidence="3">
    <location>
        <begin position="779"/>
        <end position="807"/>
    </location>
</feature>
<dbReference type="InterPro" id="IPR008271">
    <property type="entry name" value="Ser/Thr_kinase_AS"/>
</dbReference>
<evidence type="ECO:0000259" key="4">
    <source>
        <dbReference type="PROSITE" id="PS50011"/>
    </source>
</evidence>